<feature type="domain" description="AB hydrolase-1" evidence="1">
    <location>
        <begin position="6"/>
        <end position="192"/>
    </location>
</feature>
<organism evidence="2 3">
    <name type="scientific">Aspergillus terreus (strain NIH 2624 / FGSC A1156)</name>
    <dbReference type="NCBI Taxonomy" id="341663"/>
    <lineage>
        <taxon>Eukaryota</taxon>
        <taxon>Fungi</taxon>
        <taxon>Dikarya</taxon>
        <taxon>Ascomycota</taxon>
        <taxon>Pezizomycotina</taxon>
        <taxon>Eurotiomycetes</taxon>
        <taxon>Eurotiomycetidae</taxon>
        <taxon>Eurotiales</taxon>
        <taxon>Aspergillaceae</taxon>
        <taxon>Aspergillus</taxon>
        <taxon>Aspergillus subgen. Circumdati</taxon>
    </lineage>
</organism>
<dbReference type="SUPFAM" id="SSF53474">
    <property type="entry name" value="alpha/beta-Hydrolases"/>
    <property type="match status" value="1"/>
</dbReference>
<dbReference type="Gene3D" id="3.40.50.1820">
    <property type="entry name" value="alpha/beta hydrolase"/>
    <property type="match status" value="1"/>
</dbReference>
<gene>
    <name evidence="2" type="ORF">ATEG_04230</name>
</gene>
<dbReference type="Proteomes" id="UP000007963">
    <property type="component" value="Unassembled WGS sequence"/>
</dbReference>
<reference evidence="3" key="1">
    <citation type="submission" date="2005-09" db="EMBL/GenBank/DDBJ databases">
        <title>Annotation of the Aspergillus terreus NIH2624 genome.</title>
        <authorList>
            <person name="Birren B.W."/>
            <person name="Lander E.S."/>
            <person name="Galagan J.E."/>
            <person name="Nusbaum C."/>
            <person name="Devon K."/>
            <person name="Henn M."/>
            <person name="Ma L.-J."/>
            <person name="Jaffe D.B."/>
            <person name="Butler J."/>
            <person name="Alvarez P."/>
            <person name="Gnerre S."/>
            <person name="Grabherr M."/>
            <person name="Kleber M."/>
            <person name="Mauceli E.W."/>
            <person name="Brockman W."/>
            <person name="Rounsley S."/>
            <person name="Young S.K."/>
            <person name="LaButti K."/>
            <person name="Pushparaj V."/>
            <person name="DeCaprio D."/>
            <person name="Crawford M."/>
            <person name="Koehrsen M."/>
            <person name="Engels R."/>
            <person name="Montgomery P."/>
            <person name="Pearson M."/>
            <person name="Howarth C."/>
            <person name="Larson L."/>
            <person name="Luoma S."/>
            <person name="White J."/>
            <person name="Alvarado L."/>
            <person name="Kodira C.D."/>
            <person name="Zeng Q."/>
            <person name="Oleary S."/>
            <person name="Yandava C."/>
            <person name="Denning D.W."/>
            <person name="Nierman W.C."/>
            <person name="Milne T."/>
            <person name="Madden K."/>
        </authorList>
    </citation>
    <scope>NUCLEOTIDE SEQUENCE [LARGE SCALE GENOMIC DNA]</scope>
    <source>
        <strain evidence="3">NIH 2624 / FGSC A1156</strain>
    </source>
</reference>
<dbReference type="OMA" id="GIDMIER"/>
<dbReference type="Pfam" id="PF12697">
    <property type="entry name" value="Abhydrolase_6"/>
    <property type="match status" value="1"/>
</dbReference>
<sequence length="205" mass="21682">MAKPTILFIPGSLALPEFYSSILDPVAEAGYDVQALHLPSVGPTGGQGGACPPPSMEDDAAFIASHVRDLVDQGKDVIIFAHSYGGIPATQSTKGLSKHERQQQGKPGGVVRLAYITALVPDLGENAVGLTARYQDEQNQVEMKPDENGWIGPVDIAASAKVVFSSLPPEEGIAWMQRFPRHSAASLMGLLTHPGPLSEGPEAYD</sequence>
<dbReference type="OrthoDB" id="1263307at2759"/>
<evidence type="ECO:0000313" key="2">
    <source>
        <dbReference type="EMBL" id="EAU36032.1"/>
    </source>
</evidence>
<dbReference type="PANTHER" id="PTHR37017">
    <property type="entry name" value="AB HYDROLASE-1 DOMAIN-CONTAINING PROTEIN-RELATED"/>
    <property type="match status" value="1"/>
</dbReference>
<proteinExistence type="predicted"/>
<accession>Q0CQ04</accession>
<dbReference type="AlphaFoldDB" id="Q0CQ04"/>
<evidence type="ECO:0000259" key="1">
    <source>
        <dbReference type="Pfam" id="PF12697"/>
    </source>
</evidence>
<dbReference type="RefSeq" id="XP_001213408.1">
    <property type="nucleotide sequence ID" value="XM_001213408.1"/>
</dbReference>
<dbReference type="eggNOG" id="ENOG502SMUR">
    <property type="taxonomic scope" value="Eukaryota"/>
</dbReference>
<dbReference type="PANTHER" id="PTHR37017:SF11">
    <property type="entry name" value="ESTERASE_LIPASE_THIOESTERASE DOMAIN-CONTAINING PROTEIN"/>
    <property type="match status" value="1"/>
</dbReference>
<name>Q0CQ04_ASPTN</name>
<dbReference type="InterPro" id="IPR052897">
    <property type="entry name" value="Sec-Metab_Biosynth_Hydrolase"/>
</dbReference>
<dbReference type="InterPro" id="IPR000073">
    <property type="entry name" value="AB_hydrolase_1"/>
</dbReference>
<dbReference type="GeneID" id="4318519"/>
<dbReference type="InterPro" id="IPR029058">
    <property type="entry name" value="AB_hydrolase_fold"/>
</dbReference>
<dbReference type="EMBL" id="CH476598">
    <property type="protein sequence ID" value="EAU36032.1"/>
    <property type="molecule type" value="Genomic_DNA"/>
</dbReference>
<dbReference type="VEuPathDB" id="FungiDB:ATEG_04230"/>
<dbReference type="HOGENOM" id="CLU_046066_1_0_1"/>
<protein>
    <recommendedName>
        <fullName evidence="1">AB hydrolase-1 domain-containing protein</fullName>
    </recommendedName>
</protein>
<dbReference type="ESTHER" id="asptn-q0cq04">
    <property type="family name" value="6_AlphaBeta_hydrolase"/>
</dbReference>
<evidence type="ECO:0000313" key="3">
    <source>
        <dbReference type="Proteomes" id="UP000007963"/>
    </source>
</evidence>